<accession>A0A239EQV0</accession>
<protein>
    <recommendedName>
        <fullName evidence="3">Aminoglycoside phosphotransferase domain-containing protein</fullName>
    </recommendedName>
</protein>
<sequence length="339" mass="37835">MGSSSRQTRRERIVRAAEARFGEAVLDVTMPGGESRSSCRLHLAHRTVIATLRPNFRRAHLEAFVLKKLRPFTQDAPECLGIDGEIVFQSDIGTRRLNVEIAKVGQSRRRDLAGEAVSKIFRIQRAAMKAGLNTQMPHLGVNVDWISNFTNAIDALAPLSAGRSAGVDRVALAEAVQTPATQFVKWDCRSGNAALDKDDVLKWFDFEYAGVRHGAEDHAWLIGDEAWPLPPEIMEDLVIDAFDPNLSHQIEAYLDYLGVYVTLHCVQRLKLISKEARKRGWLSKTRVRKYDDAGVHPEFAGHLCRVGAYFGARQALTTPIGRDFEDAARVFDQMISRAA</sequence>
<evidence type="ECO:0000313" key="2">
    <source>
        <dbReference type="Proteomes" id="UP000198440"/>
    </source>
</evidence>
<gene>
    <name evidence="1" type="ORF">SAMN04488078_101613</name>
</gene>
<dbReference type="OrthoDB" id="5621369at2"/>
<reference evidence="1 2" key="1">
    <citation type="submission" date="2017-06" db="EMBL/GenBank/DDBJ databases">
        <authorList>
            <person name="Kim H.J."/>
            <person name="Triplett B.A."/>
        </authorList>
    </citation>
    <scope>NUCLEOTIDE SEQUENCE [LARGE SCALE GENOMIC DNA]</scope>
    <source>
        <strain evidence="1 2">DSM 11445</strain>
    </source>
</reference>
<dbReference type="Proteomes" id="UP000198440">
    <property type="component" value="Unassembled WGS sequence"/>
</dbReference>
<dbReference type="EMBL" id="FZON01000016">
    <property type="protein sequence ID" value="SNS46403.1"/>
    <property type="molecule type" value="Genomic_DNA"/>
</dbReference>
<name>A0A239EQV0_9RHOB</name>
<organism evidence="1 2">
    <name type="scientific">Antarctobacter heliothermus</name>
    <dbReference type="NCBI Taxonomy" id="74033"/>
    <lineage>
        <taxon>Bacteria</taxon>
        <taxon>Pseudomonadati</taxon>
        <taxon>Pseudomonadota</taxon>
        <taxon>Alphaproteobacteria</taxon>
        <taxon>Rhodobacterales</taxon>
        <taxon>Roseobacteraceae</taxon>
        <taxon>Antarctobacter</taxon>
    </lineage>
</organism>
<dbReference type="AlphaFoldDB" id="A0A239EQV0"/>
<evidence type="ECO:0008006" key="3">
    <source>
        <dbReference type="Google" id="ProtNLM"/>
    </source>
</evidence>
<proteinExistence type="predicted"/>
<dbReference type="SUPFAM" id="SSF56112">
    <property type="entry name" value="Protein kinase-like (PK-like)"/>
    <property type="match status" value="1"/>
</dbReference>
<dbReference type="InterPro" id="IPR011009">
    <property type="entry name" value="Kinase-like_dom_sf"/>
</dbReference>
<dbReference type="RefSeq" id="WP_089277790.1">
    <property type="nucleotide sequence ID" value="NZ_FZON01000016.1"/>
</dbReference>
<evidence type="ECO:0000313" key="1">
    <source>
        <dbReference type="EMBL" id="SNS46403.1"/>
    </source>
</evidence>